<proteinExistence type="predicted"/>
<dbReference type="Proteomes" id="UP000245474">
    <property type="component" value="Unassembled WGS sequence"/>
</dbReference>
<dbReference type="PANTHER" id="PTHR35446:SF3">
    <property type="entry name" value="CMD DOMAIN-CONTAINING PROTEIN"/>
    <property type="match status" value="1"/>
</dbReference>
<evidence type="ECO:0000313" key="2">
    <source>
        <dbReference type="EMBL" id="PWG64638.1"/>
    </source>
</evidence>
<name>A0A2U2N6B8_9GAMM</name>
<dbReference type="EMBL" id="QFFI01000005">
    <property type="protein sequence ID" value="PWG64638.1"/>
    <property type="molecule type" value="Genomic_DNA"/>
</dbReference>
<feature type="domain" description="Carboxymuconolactone decarboxylase-like" evidence="1">
    <location>
        <begin position="41"/>
        <end position="109"/>
    </location>
</feature>
<evidence type="ECO:0000313" key="3">
    <source>
        <dbReference type="Proteomes" id="UP000245474"/>
    </source>
</evidence>
<keyword evidence="3" id="KW-1185">Reference proteome</keyword>
<reference evidence="2 3" key="1">
    <citation type="submission" date="2018-05" db="EMBL/GenBank/DDBJ databases">
        <title>Spiribacter halobius sp. nov., a moderately halophilic bacterium isolated from marine solar saltern.</title>
        <authorList>
            <person name="Zheng W.-S."/>
            <person name="Lu D.-C."/>
            <person name="Du Z.-J."/>
        </authorList>
    </citation>
    <scope>NUCLEOTIDE SEQUENCE [LARGE SCALE GENOMIC DNA]</scope>
    <source>
        <strain evidence="2 3">E85</strain>
    </source>
</reference>
<dbReference type="Pfam" id="PF02627">
    <property type="entry name" value="CMD"/>
    <property type="match status" value="1"/>
</dbReference>
<dbReference type="GO" id="GO:0051920">
    <property type="term" value="F:peroxiredoxin activity"/>
    <property type="evidence" value="ECO:0007669"/>
    <property type="project" value="InterPro"/>
</dbReference>
<gene>
    <name evidence="2" type="ORF">DEM34_04735</name>
</gene>
<organism evidence="2 3">
    <name type="scientific">Sediminicurvatus halobius</name>
    <dbReference type="NCBI Taxonomy" id="2182432"/>
    <lineage>
        <taxon>Bacteria</taxon>
        <taxon>Pseudomonadati</taxon>
        <taxon>Pseudomonadota</taxon>
        <taxon>Gammaproteobacteria</taxon>
        <taxon>Chromatiales</taxon>
        <taxon>Ectothiorhodospiraceae</taxon>
        <taxon>Sediminicurvatus</taxon>
    </lineage>
</organism>
<dbReference type="Gene3D" id="1.20.1290.10">
    <property type="entry name" value="AhpD-like"/>
    <property type="match status" value="1"/>
</dbReference>
<dbReference type="RefSeq" id="WP_109676783.1">
    <property type="nucleotide sequence ID" value="NZ_CP086615.1"/>
</dbReference>
<evidence type="ECO:0000259" key="1">
    <source>
        <dbReference type="Pfam" id="PF02627"/>
    </source>
</evidence>
<protein>
    <submittedName>
        <fullName evidence="2">Carboxymuconolactone decarboxylase</fullName>
    </submittedName>
</protein>
<dbReference type="InterPro" id="IPR003779">
    <property type="entry name" value="CMD-like"/>
</dbReference>
<sequence>MAEFNLHDKTTAPAGSRPLLAASEKGYGMIPNLHAVMAESPQVLKAYQDLHGLFQETSLGTVEQNVVWLTINVEHHCHYCVPAHTVIAQGADVPEDVIEALRNGQPLADERLEALRRFTLKLVRERGRVSDEDIAAFKAAGYTDRHVLEVILGIAQKVMSNYINAIAETPLDEPFEKHAWQPAA</sequence>
<dbReference type="SUPFAM" id="SSF69118">
    <property type="entry name" value="AhpD-like"/>
    <property type="match status" value="1"/>
</dbReference>
<dbReference type="InterPro" id="IPR029032">
    <property type="entry name" value="AhpD-like"/>
</dbReference>
<dbReference type="PANTHER" id="PTHR35446">
    <property type="entry name" value="SI:CH211-175M2.5"/>
    <property type="match status" value="1"/>
</dbReference>
<accession>A0A2U2N6B8</accession>
<dbReference type="OrthoDB" id="9808310at2"/>
<dbReference type="AlphaFoldDB" id="A0A2U2N6B8"/>
<comment type="caution">
    <text evidence="2">The sequence shown here is derived from an EMBL/GenBank/DDBJ whole genome shotgun (WGS) entry which is preliminary data.</text>
</comment>